<evidence type="ECO:0000259" key="2">
    <source>
        <dbReference type="PROSITE" id="PS50836"/>
    </source>
</evidence>
<evidence type="ECO:0000313" key="3">
    <source>
        <dbReference type="EMBL" id="WXA96431.1"/>
    </source>
</evidence>
<keyword evidence="4" id="KW-1185">Reference proteome</keyword>
<protein>
    <submittedName>
        <fullName evidence="3">DOMON domain-containing protein</fullName>
    </submittedName>
</protein>
<evidence type="ECO:0000256" key="1">
    <source>
        <dbReference type="SAM" id="MobiDB-lite"/>
    </source>
</evidence>
<feature type="domain" description="DOMON" evidence="2">
    <location>
        <begin position="13"/>
        <end position="130"/>
    </location>
</feature>
<feature type="compositionally biased region" description="Polar residues" evidence="1">
    <location>
        <begin position="87"/>
        <end position="97"/>
    </location>
</feature>
<dbReference type="EMBL" id="CP089982">
    <property type="protein sequence ID" value="WXA96431.1"/>
    <property type="molecule type" value="Genomic_DNA"/>
</dbReference>
<evidence type="ECO:0000313" key="4">
    <source>
        <dbReference type="Proteomes" id="UP001379533"/>
    </source>
</evidence>
<dbReference type="PROSITE" id="PS50836">
    <property type="entry name" value="DOMON"/>
    <property type="match status" value="1"/>
</dbReference>
<reference evidence="3 4" key="1">
    <citation type="submission" date="2021-12" db="EMBL/GenBank/DDBJ databases">
        <title>Discovery of the Pendulisporaceae a myxobacterial family with distinct sporulation behavior and unique specialized metabolism.</title>
        <authorList>
            <person name="Garcia R."/>
            <person name="Popoff A."/>
            <person name="Bader C.D."/>
            <person name="Loehr J."/>
            <person name="Walesch S."/>
            <person name="Walt C."/>
            <person name="Boldt J."/>
            <person name="Bunk B."/>
            <person name="Haeckl F.J.F.P.J."/>
            <person name="Gunesch A.P."/>
            <person name="Birkelbach J."/>
            <person name="Nuebel U."/>
            <person name="Pietschmann T."/>
            <person name="Bach T."/>
            <person name="Mueller R."/>
        </authorList>
    </citation>
    <scope>NUCLEOTIDE SEQUENCE [LARGE SCALE GENOMIC DNA]</scope>
    <source>
        <strain evidence="3 4">MSr12523</strain>
    </source>
</reference>
<dbReference type="Pfam" id="PF03351">
    <property type="entry name" value="DOMON"/>
    <property type="match status" value="1"/>
</dbReference>
<dbReference type="InterPro" id="IPR005018">
    <property type="entry name" value="DOMON_domain"/>
</dbReference>
<dbReference type="RefSeq" id="WP_394847047.1">
    <property type="nucleotide sequence ID" value="NZ_CP089982.1"/>
</dbReference>
<organism evidence="3 4">
    <name type="scientific">Pendulispora brunnea</name>
    <dbReference type="NCBI Taxonomy" id="2905690"/>
    <lineage>
        <taxon>Bacteria</taxon>
        <taxon>Pseudomonadati</taxon>
        <taxon>Myxococcota</taxon>
        <taxon>Myxococcia</taxon>
        <taxon>Myxococcales</taxon>
        <taxon>Sorangiineae</taxon>
        <taxon>Pendulisporaceae</taxon>
        <taxon>Pendulispora</taxon>
    </lineage>
</organism>
<feature type="region of interest" description="Disordered" evidence="1">
    <location>
        <begin position="69"/>
        <end position="97"/>
    </location>
</feature>
<accession>A0ABZ2KCT9</accession>
<sequence>MKSNGKTKKATAAGVTFEWQIHGNVLQGRMTASTLGWVTVGFNRVRDLRGTRLVMGYVKDGRTVVEEHLADPPNHRPMTALGGRNAVRSSHGTESGRTTSIDFEIDLDSGDKFSVPLAEGQRYYVTFAWSHEDDLYHHSANRTAIELVL</sequence>
<dbReference type="InterPro" id="IPR045266">
    <property type="entry name" value="DOH_DOMON"/>
</dbReference>
<dbReference type="CDD" id="cd09631">
    <property type="entry name" value="DOMON_DOH"/>
    <property type="match status" value="1"/>
</dbReference>
<name>A0ABZ2KCT9_9BACT</name>
<dbReference type="Proteomes" id="UP001379533">
    <property type="component" value="Chromosome"/>
</dbReference>
<proteinExistence type="predicted"/>
<gene>
    <name evidence="3" type="ORF">LZC95_06210</name>
</gene>